<comment type="similarity">
    <text evidence="1">Belongs to the short-chain dehydrogenases/reductases (SDR) family.</text>
</comment>
<dbReference type="PRINTS" id="PR00080">
    <property type="entry name" value="SDRFAMILY"/>
</dbReference>
<dbReference type="InterPro" id="IPR020904">
    <property type="entry name" value="Sc_DH/Rdtase_CS"/>
</dbReference>
<evidence type="ECO:0000313" key="5">
    <source>
        <dbReference type="Proteomes" id="UP001595604"/>
    </source>
</evidence>
<dbReference type="GO" id="GO:0016491">
    <property type="term" value="F:oxidoreductase activity"/>
    <property type="evidence" value="ECO:0007669"/>
    <property type="project" value="UniProtKB-KW"/>
</dbReference>
<keyword evidence="2 4" id="KW-0560">Oxidoreductase</keyword>
<evidence type="ECO:0000313" key="4">
    <source>
        <dbReference type="EMBL" id="MFC3174604.1"/>
    </source>
</evidence>
<dbReference type="InterPro" id="IPR057326">
    <property type="entry name" value="KR_dom"/>
</dbReference>
<evidence type="ECO:0000256" key="2">
    <source>
        <dbReference type="ARBA" id="ARBA00023002"/>
    </source>
</evidence>
<evidence type="ECO:0000259" key="3">
    <source>
        <dbReference type="SMART" id="SM00822"/>
    </source>
</evidence>
<dbReference type="InterPro" id="IPR036291">
    <property type="entry name" value="NAD(P)-bd_dom_sf"/>
</dbReference>
<comment type="caution">
    <text evidence="4">The sequence shown here is derived from an EMBL/GenBank/DDBJ whole genome shotgun (WGS) entry which is preliminary data.</text>
</comment>
<dbReference type="PROSITE" id="PS00061">
    <property type="entry name" value="ADH_SHORT"/>
    <property type="match status" value="1"/>
</dbReference>
<gene>
    <name evidence="4" type="ORF">ACFOD9_10105</name>
</gene>
<dbReference type="InterPro" id="IPR002347">
    <property type="entry name" value="SDR_fam"/>
</dbReference>
<dbReference type="PANTHER" id="PTHR42760">
    <property type="entry name" value="SHORT-CHAIN DEHYDROGENASES/REDUCTASES FAMILY MEMBER"/>
    <property type="match status" value="1"/>
</dbReference>
<organism evidence="4 5">
    <name type="scientific">Novosphingobium bradum</name>
    <dbReference type="NCBI Taxonomy" id="1737444"/>
    <lineage>
        <taxon>Bacteria</taxon>
        <taxon>Pseudomonadati</taxon>
        <taxon>Pseudomonadota</taxon>
        <taxon>Alphaproteobacteria</taxon>
        <taxon>Sphingomonadales</taxon>
        <taxon>Sphingomonadaceae</taxon>
        <taxon>Novosphingobium</taxon>
    </lineage>
</organism>
<sequence length="270" mass="27838">MTGNLFDCTGKVAVITGGNGGLGLGFARGIARVGGDIEIWGRNAEKNAAARAELEALGVKVRTRVVDVADEAAVIAGFEATMADWGRIDTVIANSGIAPQAPSTLGMTAQLWHDLLATNMHGAFYTLREGARHMVARAQGGEPGGSLIFCGSLSMFHGLPGLGNYAAAKAGIAALVRSMAAEFGPYRIRANVIAPGMVQTGMGGEQGGPIDRHFSAHTPIPRVGSPVDFEGIAAYLASDASSFHTGDTLVIDGGSLIYPPYHFGSDIRGG</sequence>
<accession>A0ABV7IPM5</accession>
<reference evidence="5" key="1">
    <citation type="journal article" date="2019" name="Int. J. Syst. Evol. Microbiol.">
        <title>The Global Catalogue of Microorganisms (GCM) 10K type strain sequencing project: providing services to taxonomists for standard genome sequencing and annotation.</title>
        <authorList>
            <consortium name="The Broad Institute Genomics Platform"/>
            <consortium name="The Broad Institute Genome Sequencing Center for Infectious Disease"/>
            <person name="Wu L."/>
            <person name="Ma J."/>
        </authorList>
    </citation>
    <scope>NUCLEOTIDE SEQUENCE [LARGE SCALE GENOMIC DNA]</scope>
    <source>
        <strain evidence="5">KCTC 42984</strain>
    </source>
</reference>
<dbReference type="Proteomes" id="UP001595604">
    <property type="component" value="Unassembled WGS sequence"/>
</dbReference>
<dbReference type="Pfam" id="PF13561">
    <property type="entry name" value="adh_short_C2"/>
    <property type="match status" value="1"/>
</dbReference>
<dbReference type="Gene3D" id="3.40.50.720">
    <property type="entry name" value="NAD(P)-binding Rossmann-like Domain"/>
    <property type="match status" value="1"/>
</dbReference>
<protein>
    <submittedName>
        <fullName evidence="4">SDR family NAD(P)-dependent oxidoreductase</fullName>
        <ecNumber evidence="4">1.1.1.-</ecNumber>
    </submittedName>
</protein>
<dbReference type="RefSeq" id="WP_379509989.1">
    <property type="nucleotide sequence ID" value="NZ_JBHRTQ010000008.1"/>
</dbReference>
<dbReference type="EC" id="1.1.1.-" evidence="4"/>
<keyword evidence="5" id="KW-1185">Reference proteome</keyword>
<dbReference type="PANTHER" id="PTHR42760:SF133">
    <property type="entry name" value="3-OXOACYL-[ACYL-CARRIER-PROTEIN] REDUCTASE"/>
    <property type="match status" value="1"/>
</dbReference>
<name>A0ABV7IPM5_9SPHN</name>
<dbReference type="PRINTS" id="PR00081">
    <property type="entry name" value="GDHRDH"/>
</dbReference>
<dbReference type="SMART" id="SM00822">
    <property type="entry name" value="PKS_KR"/>
    <property type="match status" value="1"/>
</dbReference>
<proteinExistence type="inferred from homology"/>
<dbReference type="SUPFAM" id="SSF51735">
    <property type="entry name" value="NAD(P)-binding Rossmann-fold domains"/>
    <property type="match status" value="1"/>
</dbReference>
<evidence type="ECO:0000256" key="1">
    <source>
        <dbReference type="ARBA" id="ARBA00006484"/>
    </source>
</evidence>
<dbReference type="EMBL" id="JBHRTQ010000008">
    <property type="protein sequence ID" value="MFC3174604.1"/>
    <property type="molecule type" value="Genomic_DNA"/>
</dbReference>
<feature type="domain" description="Ketoreductase" evidence="3">
    <location>
        <begin position="11"/>
        <end position="206"/>
    </location>
</feature>